<evidence type="ECO:0000313" key="4">
    <source>
        <dbReference type="Proteomes" id="UP000241769"/>
    </source>
</evidence>
<feature type="coiled-coil region" evidence="1">
    <location>
        <begin position="695"/>
        <end position="743"/>
    </location>
</feature>
<dbReference type="InParanoid" id="A0A2P6NUP9"/>
<evidence type="ECO:0000256" key="2">
    <source>
        <dbReference type="SAM" id="MobiDB-lite"/>
    </source>
</evidence>
<feature type="compositionally biased region" description="Polar residues" evidence="2">
    <location>
        <begin position="363"/>
        <end position="373"/>
    </location>
</feature>
<protein>
    <submittedName>
        <fullName evidence="3">Uncharacterized protein</fullName>
    </submittedName>
</protein>
<feature type="compositionally biased region" description="Low complexity" evidence="2">
    <location>
        <begin position="557"/>
        <end position="575"/>
    </location>
</feature>
<feature type="compositionally biased region" description="Low complexity" evidence="2">
    <location>
        <begin position="468"/>
        <end position="494"/>
    </location>
</feature>
<dbReference type="InterPro" id="IPR015915">
    <property type="entry name" value="Kelch-typ_b-propeller"/>
</dbReference>
<dbReference type="Gene3D" id="2.120.10.80">
    <property type="entry name" value="Kelch-type beta propeller"/>
    <property type="match status" value="1"/>
</dbReference>
<feature type="compositionally biased region" description="Low complexity" evidence="2">
    <location>
        <begin position="381"/>
        <end position="423"/>
    </location>
</feature>
<organism evidence="3 4">
    <name type="scientific">Planoprotostelium fungivorum</name>
    <dbReference type="NCBI Taxonomy" id="1890364"/>
    <lineage>
        <taxon>Eukaryota</taxon>
        <taxon>Amoebozoa</taxon>
        <taxon>Evosea</taxon>
        <taxon>Variosea</taxon>
        <taxon>Cavosteliida</taxon>
        <taxon>Cavosteliaceae</taxon>
        <taxon>Planoprotostelium</taxon>
    </lineage>
</organism>
<dbReference type="SMART" id="SM00612">
    <property type="entry name" value="Kelch"/>
    <property type="match status" value="2"/>
</dbReference>
<reference evidence="3 4" key="1">
    <citation type="journal article" date="2018" name="Genome Biol. Evol.">
        <title>Multiple Roots of Fruiting Body Formation in Amoebozoa.</title>
        <authorList>
            <person name="Hillmann F."/>
            <person name="Forbes G."/>
            <person name="Novohradska S."/>
            <person name="Ferling I."/>
            <person name="Riege K."/>
            <person name="Groth M."/>
            <person name="Westermann M."/>
            <person name="Marz M."/>
            <person name="Spaller T."/>
            <person name="Winckler T."/>
            <person name="Schaap P."/>
            <person name="Glockner G."/>
        </authorList>
    </citation>
    <scope>NUCLEOTIDE SEQUENCE [LARGE SCALE GENOMIC DNA]</scope>
    <source>
        <strain evidence="3 4">Jena</strain>
    </source>
</reference>
<dbReference type="PANTHER" id="PTHR23244:SF471">
    <property type="entry name" value="GUANINE NUCLEOTIDE-BINDING PROTEIN SUBUNIT BETA 1-RELATED"/>
    <property type="match status" value="1"/>
</dbReference>
<feature type="compositionally biased region" description="Acidic residues" evidence="2">
    <location>
        <begin position="623"/>
        <end position="632"/>
    </location>
</feature>
<feature type="compositionally biased region" description="Basic and acidic residues" evidence="2">
    <location>
        <begin position="497"/>
        <end position="507"/>
    </location>
</feature>
<keyword evidence="4" id="KW-1185">Reference proteome</keyword>
<sequence length="754" mass="80472">MSEAQCPVTNLEGASIVTDGSVLIALGGKDIVSGQLNPAVYTCRSNVFMGKLWNTASVSGQAPEPSCWRTATLVGERVFILGGQAEDGFSEENIFVISINPDLSTEGLVWSVVRAFGAKKTPGRIKHSASRVKERYIAVFGGENAGKPLNDLQLLDTNAVRWESKAQKGEIPSPRYGHSTVVVGSKMYLFGGTDGTKFFSDFYALNLDTFEWTLLAGMGDSLSPRAYHGCVSVGVKLFIHGGTTPNGISNDISCYNIKDNKWTIVKADLPSNVPRTGHLLCVASERSPIVHVVGGSRKNPERDPYLSFDSSRVTQPDAPEEGSRNPPPMRKASSEKRLVSPPPQRPMPPRPPPTSQKPPPEKLSNNVSSTSLPTYPKVKQAAPSITPTKASAPPASGPSTTPVAAAASTPTSATSPTLSSPRANLARPAEKFAKPPGPSGRPRPAHNAPPIPSEASVTEDTKVEKKVVTPASPSIAPASPSITPTITPTVTPAVKTADIKPKIENKVRPTHAPPPPPSEVNHPTPTTTVAPRTVATPTAATSVPTIAPSAPTPTPSVPTASPSKVAPPSAAAPPSGAKPPVTPKKMAGTSGRKSILKPADAAPFAKNHHVGFNDQLSFKSAPDYDENEEEPEEFCRTQEEMDQDEDEPMPENFMERKKGPYLFAPDGRDYQTMYEEKNKEAESLSDRIEGLCGIIDESMEEIGLLKMKVEELEKEKEAARLVAEKRETELKALQNKLRTLFASDLGKITAEGGK</sequence>
<dbReference type="STRING" id="1890364.A0A2P6NUP9"/>
<dbReference type="AlphaFoldDB" id="A0A2P6NUP9"/>
<dbReference type="Pfam" id="PF24681">
    <property type="entry name" value="Kelch_KLHDC2_KLHL20_DRC7"/>
    <property type="match status" value="1"/>
</dbReference>
<dbReference type="Proteomes" id="UP000241769">
    <property type="component" value="Unassembled WGS sequence"/>
</dbReference>
<feature type="compositionally biased region" description="Pro residues" evidence="2">
    <location>
        <begin position="340"/>
        <end position="358"/>
    </location>
</feature>
<proteinExistence type="predicted"/>
<gene>
    <name evidence="3" type="ORF">PROFUN_02397</name>
</gene>
<evidence type="ECO:0000256" key="1">
    <source>
        <dbReference type="SAM" id="Coils"/>
    </source>
</evidence>
<evidence type="ECO:0000313" key="3">
    <source>
        <dbReference type="EMBL" id="PRP87697.1"/>
    </source>
</evidence>
<feature type="compositionally biased region" description="Pro residues" evidence="2">
    <location>
        <begin position="435"/>
        <end position="452"/>
    </location>
</feature>
<feature type="compositionally biased region" description="Acidic residues" evidence="2">
    <location>
        <begin position="640"/>
        <end position="649"/>
    </location>
</feature>
<keyword evidence="1" id="KW-0175">Coiled coil</keyword>
<name>A0A2P6NUP9_9EUKA</name>
<comment type="caution">
    <text evidence="3">The sequence shown here is derived from an EMBL/GenBank/DDBJ whole genome shotgun (WGS) entry which is preliminary data.</text>
</comment>
<dbReference type="EMBL" id="MDYQ01000018">
    <property type="protein sequence ID" value="PRP87697.1"/>
    <property type="molecule type" value="Genomic_DNA"/>
</dbReference>
<feature type="compositionally biased region" description="Low complexity" evidence="2">
    <location>
        <begin position="523"/>
        <end position="549"/>
    </location>
</feature>
<dbReference type="InterPro" id="IPR006652">
    <property type="entry name" value="Kelch_1"/>
</dbReference>
<dbReference type="SUPFAM" id="SSF117281">
    <property type="entry name" value="Kelch motif"/>
    <property type="match status" value="1"/>
</dbReference>
<dbReference type="OrthoDB" id="19193at2759"/>
<feature type="region of interest" description="Disordered" evidence="2">
    <location>
        <begin position="293"/>
        <end position="669"/>
    </location>
</feature>
<dbReference type="PANTHER" id="PTHR23244">
    <property type="entry name" value="KELCH REPEAT DOMAIN"/>
    <property type="match status" value="1"/>
</dbReference>
<accession>A0A2P6NUP9</accession>